<sequence length="216" mass="24114">MIRTKLVELSTLAAVAYRQKLKDGPGVVILRYDTTQPGFASISRKTGEPVPSPNTNLEIYPLEAFQEAIELTGGMPYSRRGKVQLSGEAPAETTGDIEEFLAEDFAVVDSAEYRAIVDAYTNKKGDLSYDLLNKDFIQFAKSSKIVSDMVNNQVSLDDLRDYIIKVKFETLTGSPNLTPSQMNSIVEVLDEVSPRYLFRELNDELKKMLSQAKAKF</sequence>
<proteinExistence type="predicted"/>
<accession>A0A7C3KEG1</accession>
<dbReference type="AlphaFoldDB" id="A0A7C3KEG1"/>
<protein>
    <submittedName>
        <fullName evidence="1">Uncharacterized protein</fullName>
    </submittedName>
</protein>
<dbReference type="EMBL" id="DSRU01000198">
    <property type="protein sequence ID" value="HFM98746.1"/>
    <property type="molecule type" value="Genomic_DNA"/>
</dbReference>
<gene>
    <name evidence="1" type="ORF">ENR64_13515</name>
</gene>
<comment type="caution">
    <text evidence="1">The sequence shown here is derived from an EMBL/GenBank/DDBJ whole genome shotgun (WGS) entry which is preliminary data.</text>
</comment>
<name>A0A7C3KEG1_9CYAN</name>
<reference evidence="1" key="1">
    <citation type="journal article" date="2020" name="mSystems">
        <title>Genome- and Community-Level Interaction Insights into Carbon Utilization and Element Cycling Functions of Hydrothermarchaeota in Hydrothermal Sediment.</title>
        <authorList>
            <person name="Zhou Z."/>
            <person name="Liu Y."/>
            <person name="Xu W."/>
            <person name="Pan J."/>
            <person name="Luo Z.H."/>
            <person name="Li M."/>
        </authorList>
    </citation>
    <scope>NUCLEOTIDE SEQUENCE [LARGE SCALE GENOMIC DNA]</scope>
    <source>
        <strain evidence="1">SpSt-418</strain>
    </source>
</reference>
<organism evidence="1">
    <name type="scientific">Oscillatoriales cyanobacterium SpSt-418</name>
    <dbReference type="NCBI Taxonomy" id="2282169"/>
    <lineage>
        <taxon>Bacteria</taxon>
        <taxon>Bacillati</taxon>
        <taxon>Cyanobacteriota</taxon>
        <taxon>Cyanophyceae</taxon>
        <taxon>Oscillatoriophycideae</taxon>
        <taxon>Oscillatoriales</taxon>
    </lineage>
</organism>
<evidence type="ECO:0000313" key="1">
    <source>
        <dbReference type="EMBL" id="HFM98746.1"/>
    </source>
</evidence>